<evidence type="ECO:0000313" key="2">
    <source>
        <dbReference type="Proteomes" id="UP000011758"/>
    </source>
</evidence>
<dbReference type="BioCyc" id="ECAT999415-HMP:GTTI-1214-MONOMER"/>
<sequence length="132" mass="15025">MKILSATLISNTISLKNIPTSCEDAQQILSFSSNGDVSLQRYIFDHKLIKNKEESTHIDHIDELFNFIVSSFTKTVPISATLINDQWELILNTDEGYQWYNGSLDGGPLVNNKNFSRYLKELLPFEHLIAFG</sequence>
<reference evidence="1 2" key="1">
    <citation type="submission" date="2013-02" db="EMBL/GenBank/DDBJ databases">
        <title>The Genome Sequence of Lactobacillus catenaformis F0143.</title>
        <authorList>
            <consortium name="The Broad Institute Genome Sequencing Platform"/>
            <person name="Earl A."/>
            <person name="Ward D."/>
            <person name="Feldgarden M."/>
            <person name="Gevers D."/>
            <person name="Izard J."/>
            <person name="Blanton J.M."/>
            <person name="Mathney J."/>
            <person name="Dewhirst F.E."/>
            <person name="Young S.K."/>
            <person name="Zeng Q."/>
            <person name="Gargeya S."/>
            <person name="Fitzgerald M."/>
            <person name="Haas B."/>
            <person name="Abouelleil A."/>
            <person name="Alvarado L."/>
            <person name="Arachchi H.M."/>
            <person name="Berlin A."/>
            <person name="Chapman S.B."/>
            <person name="Gearin G."/>
            <person name="Goldberg J."/>
            <person name="Griggs A."/>
            <person name="Gujja S."/>
            <person name="Hansen M."/>
            <person name="Heiman D."/>
            <person name="Howarth C."/>
            <person name="Larimer J."/>
            <person name="Lui A."/>
            <person name="MacDonald P.J.P."/>
            <person name="McCowen C."/>
            <person name="Montmayeur A."/>
            <person name="Murphy C."/>
            <person name="Neiman D."/>
            <person name="Pearson M."/>
            <person name="Priest M."/>
            <person name="Roberts A."/>
            <person name="Saif S."/>
            <person name="Shea T."/>
            <person name="Sisk P."/>
            <person name="Stolte C."/>
            <person name="Sykes S."/>
            <person name="Wortman J."/>
            <person name="Nusbaum C."/>
            <person name="Birren B."/>
        </authorList>
    </citation>
    <scope>NUCLEOTIDE SEQUENCE [LARGE SCALE GENOMIC DNA]</scope>
    <source>
        <strain evidence="1 2">OT 569</strain>
    </source>
</reference>
<dbReference type="RefSeq" id="WP_004803077.1">
    <property type="nucleotide sequence ID" value="NZ_KB446648.1"/>
</dbReference>
<dbReference type="eggNOG" id="ENOG502ZDWI">
    <property type="taxonomic scope" value="Bacteria"/>
</dbReference>
<dbReference type="AlphaFoldDB" id="M2P8H2"/>
<organism evidence="1 2">
    <name type="scientific">Eggerthia catenaformis OT 569 = DSM 20559</name>
    <dbReference type="NCBI Taxonomy" id="999415"/>
    <lineage>
        <taxon>Bacteria</taxon>
        <taxon>Bacillati</taxon>
        <taxon>Bacillota</taxon>
        <taxon>Erysipelotrichia</taxon>
        <taxon>Erysipelotrichales</taxon>
        <taxon>Coprobacillaceae</taxon>
        <taxon>Eggerthia</taxon>
    </lineage>
</organism>
<dbReference type="OrthoDB" id="1768095at2"/>
<gene>
    <name evidence="1" type="ORF">HMPREF9943_01181</name>
</gene>
<keyword evidence="2" id="KW-1185">Reference proteome</keyword>
<comment type="caution">
    <text evidence="1">The sequence shown here is derived from an EMBL/GenBank/DDBJ whole genome shotgun (WGS) entry which is preliminary data.</text>
</comment>
<dbReference type="EMBL" id="AGEJ01000018">
    <property type="protein sequence ID" value="EMD16627.1"/>
    <property type="molecule type" value="Genomic_DNA"/>
</dbReference>
<evidence type="ECO:0000313" key="1">
    <source>
        <dbReference type="EMBL" id="EMD16627.1"/>
    </source>
</evidence>
<protein>
    <submittedName>
        <fullName evidence="1">Uncharacterized protein</fullName>
    </submittedName>
</protein>
<accession>M2P8H2</accession>
<name>M2P8H2_9FIRM</name>
<proteinExistence type="predicted"/>
<dbReference type="Proteomes" id="UP000011758">
    <property type="component" value="Unassembled WGS sequence"/>
</dbReference>